<dbReference type="Gene3D" id="2.60.40.1120">
    <property type="entry name" value="Carboxypeptidase-like, regulatory domain"/>
    <property type="match status" value="1"/>
</dbReference>
<dbReference type="SUPFAM" id="SSF49452">
    <property type="entry name" value="Starch-binding domain-like"/>
    <property type="match status" value="1"/>
</dbReference>
<dbReference type="Gene3D" id="2.70.98.10">
    <property type="match status" value="1"/>
</dbReference>
<evidence type="ECO:0000256" key="1">
    <source>
        <dbReference type="ARBA" id="ARBA00022729"/>
    </source>
</evidence>
<dbReference type="InterPro" id="IPR029411">
    <property type="entry name" value="RG-lyase_III"/>
</dbReference>
<dbReference type="Proteomes" id="UP000813463">
    <property type="component" value="Chromosome 1"/>
</dbReference>
<dbReference type="SUPFAM" id="SSF49785">
    <property type="entry name" value="Galactose-binding domain-like"/>
    <property type="match status" value="1"/>
</dbReference>
<dbReference type="InterPro" id="IPR013784">
    <property type="entry name" value="Carb-bd-like_fold"/>
</dbReference>
<dbReference type="Pfam" id="PF06045">
    <property type="entry name" value="Rhamnogal_lyase"/>
    <property type="match status" value="1"/>
</dbReference>
<dbReference type="GeneID" id="110802958"/>
<keyword evidence="6" id="KW-1185">Reference proteome</keyword>
<feature type="signal peptide" evidence="3">
    <location>
        <begin position="1"/>
        <end position="23"/>
    </location>
</feature>
<evidence type="ECO:0000259" key="5">
    <source>
        <dbReference type="Pfam" id="PF14686"/>
    </source>
</evidence>
<dbReference type="RefSeq" id="XP_056690895.1">
    <property type="nucleotide sequence ID" value="XM_056834917.1"/>
</dbReference>
<evidence type="ECO:0000313" key="6">
    <source>
        <dbReference type="Proteomes" id="UP000813463"/>
    </source>
</evidence>
<feature type="domain" description="Rhamnogalacturonan lyase" evidence="5">
    <location>
        <begin position="436"/>
        <end position="508"/>
    </location>
</feature>
<feature type="region of interest" description="Disordered" evidence="2">
    <location>
        <begin position="26"/>
        <end position="87"/>
    </location>
</feature>
<reference evidence="6" key="1">
    <citation type="journal article" date="2021" name="Nat. Commun.">
        <title>Genomic analyses provide insights into spinach domestication and the genetic basis of agronomic traits.</title>
        <authorList>
            <person name="Cai X."/>
            <person name="Sun X."/>
            <person name="Xu C."/>
            <person name="Sun H."/>
            <person name="Wang X."/>
            <person name="Ge C."/>
            <person name="Zhang Z."/>
            <person name="Wang Q."/>
            <person name="Fei Z."/>
            <person name="Jiao C."/>
            <person name="Wang Q."/>
        </authorList>
    </citation>
    <scope>NUCLEOTIDE SEQUENCE [LARGE SCALE GENOMIC DNA]</scope>
    <source>
        <strain evidence="6">cv. Varoflay</strain>
    </source>
</reference>
<evidence type="ECO:0000256" key="2">
    <source>
        <dbReference type="SAM" id="MobiDB-lite"/>
    </source>
</evidence>
<evidence type="ECO:0000256" key="3">
    <source>
        <dbReference type="SAM" id="SignalP"/>
    </source>
</evidence>
<dbReference type="CDD" id="cd10320">
    <property type="entry name" value="RGL4_N"/>
    <property type="match status" value="1"/>
</dbReference>
<dbReference type="Pfam" id="PF14683">
    <property type="entry name" value="CBM-like"/>
    <property type="match status" value="1"/>
</dbReference>
<evidence type="ECO:0000259" key="4">
    <source>
        <dbReference type="Pfam" id="PF14683"/>
    </source>
</evidence>
<dbReference type="InterPro" id="IPR014718">
    <property type="entry name" value="GH-type_carb-bd"/>
</dbReference>
<organism evidence="6 7">
    <name type="scientific">Spinacia oleracea</name>
    <name type="common">Spinach</name>
    <dbReference type="NCBI Taxonomy" id="3562"/>
    <lineage>
        <taxon>Eukaryota</taxon>
        <taxon>Viridiplantae</taxon>
        <taxon>Streptophyta</taxon>
        <taxon>Embryophyta</taxon>
        <taxon>Tracheophyta</taxon>
        <taxon>Spermatophyta</taxon>
        <taxon>Magnoliopsida</taxon>
        <taxon>eudicotyledons</taxon>
        <taxon>Gunneridae</taxon>
        <taxon>Pentapetalae</taxon>
        <taxon>Caryophyllales</taxon>
        <taxon>Chenopodiaceae</taxon>
        <taxon>Chenopodioideae</taxon>
        <taxon>Anserineae</taxon>
        <taxon>Spinacia</taxon>
    </lineage>
</organism>
<gene>
    <name evidence="7" type="primary">LOC110802958</name>
</gene>
<dbReference type="Pfam" id="PF14686">
    <property type="entry name" value="fn3_3"/>
    <property type="match status" value="1"/>
</dbReference>
<feature type="compositionally biased region" description="Basic and acidic residues" evidence="2">
    <location>
        <begin position="59"/>
        <end position="87"/>
    </location>
</feature>
<dbReference type="CDD" id="cd10316">
    <property type="entry name" value="RGL4_M"/>
    <property type="match status" value="1"/>
</dbReference>
<dbReference type="Gene3D" id="2.60.120.260">
    <property type="entry name" value="Galactose-binding domain-like"/>
    <property type="match status" value="1"/>
</dbReference>
<dbReference type="InterPro" id="IPR051850">
    <property type="entry name" value="Polysacch_Lyase_4"/>
</dbReference>
<dbReference type="PANTHER" id="PTHR32018">
    <property type="entry name" value="RHAMNOGALACTURONATE LYASE FAMILY PROTEIN"/>
    <property type="match status" value="1"/>
</dbReference>
<proteinExistence type="predicted"/>
<accession>A0ABM3R5K3</accession>
<sequence>MEVGKNMIIFFMVLLMVLGSSDARRYPGRHTKTHDNKGSKEHHHHHDNKGSKEHHHHDNKGSNEHHHHDDKGSKEHHNHDDKGSNEHKSVTLSVVDNQYAIMDNGIVQVTFSIPGGHVVGVEYGGMKNVLDSSHKVSNRGYWDIFWTTKDTEGEEWLSMEKFEVIRNDGDQLELSFSTQWNGDKNLIPVNLDKRFVMLRGSSGFYNYLVIDHDGSFPATTLSQIRVAYRLRKDKFHYMVISDDIQKIMPREEDFARGRPLAYKEAVLWTNTSDPTSKTAVEDKYMYSQDMKDQQVHGWISSDKSPIGFWLIKASTEFYSAGPFKQELTSHVGPVSLVDFFSSHYAGKKLVLSVEDGEAWQKVIGPCFVYLNKASNSQDPYGQLWNNAKDQLQKENDKWPYNFPSSKFYFKANQRGSVQGQLFIRDRYINNNLIHASSAWVGLAAPGEEGSWQTETKGYQFWVKADNDGKFIIKGVLEGEYNLYAWVSGFLGEFRHDTNIIVRQGERISLNEIVFEPPRNGPTLWEIGIPDRTAAEFFVPDPKPGYTNPALLNNDKNKYRQYGLWERYTDLYPNNDLVYTVGTSDYTKEWFYAHVPRGTNDRELQPTTWQVRFPLQNVNPFRRYTLRIALASTNNAQLHIRFNRDPSSRPQFTTGRRMGFDNAIPRHGIHGLYSQFSFDVPGSFLRNGMNTLDLTQPICSSFWSGVMYDYLRLEGPIF</sequence>
<dbReference type="PANTHER" id="PTHR32018:SF6">
    <property type="entry name" value="RHAMNOGALACTURONAN ENDOLYASE"/>
    <property type="match status" value="1"/>
</dbReference>
<name>A0ABM3R5K3_SPIOL</name>
<feature type="domain" description="Rhamnogalacturonan lyase" evidence="4">
    <location>
        <begin position="522"/>
        <end position="712"/>
    </location>
</feature>
<reference evidence="7" key="2">
    <citation type="submission" date="2025-08" db="UniProtKB">
        <authorList>
            <consortium name="RefSeq"/>
        </authorList>
    </citation>
    <scope>IDENTIFICATION</scope>
    <source>
        <tissue evidence="7">Leaf</tissue>
    </source>
</reference>
<evidence type="ECO:0008006" key="8">
    <source>
        <dbReference type="Google" id="ProtNLM"/>
    </source>
</evidence>
<protein>
    <recommendedName>
        <fullName evidence="8">Rhamnogalacturonan endolyase</fullName>
    </recommendedName>
</protein>
<dbReference type="CDD" id="cd10317">
    <property type="entry name" value="RGL4_C"/>
    <property type="match status" value="1"/>
</dbReference>
<dbReference type="InterPro" id="IPR010325">
    <property type="entry name" value="Rhamnogal_lyase"/>
</dbReference>
<feature type="chain" id="PRO_5046294027" description="Rhamnogalacturonan endolyase" evidence="3">
    <location>
        <begin position="24"/>
        <end position="717"/>
    </location>
</feature>
<dbReference type="InterPro" id="IPR029413">
    <property type="entry name" value="RG-lyase_II"/>
</dbReference>
<dbReference type="InterPro" id="IPR008979">
    <property type="entry name" value="Galactose-bd-like_sf"/>
</dbReference>
<keyword evidence="1 3" id="KW-0732">Signal</keyword>
<feature type="compositionally biased region" description="Basic residues" evidence="2">
    <location>
        <begin position="40"/>
        <end position="58"/>
    </location>
</feature>
<evidence type="ECO:0000313" key="7">
    <source>
        <dbReference type="RefSeq" id="XP_056690895.1"/>
    </source>
</evidence>